<accession>A0A2C5WTQ4</accession>
<evidence type="ECO:0000313" key="3">
    <source>
        <dbReference type="Proteomes" id="UP000222788"/>
    </source>
</evidence>
<feature type="compositionally biased region" description="Low complexity" evidence="1">
    <location>
        <begin position="45"/>
        <end position="54"/>
    </location>
</feature>
<proteinExistence type="predicted"/>
<organism evidence="2 3">
    <name type="scientific">Ceratocystis fimbriata CBS 114723</name>
    <dbReference type="NCBI Taxonomy" id="1035309"/>
    <lineage>
        <taxon>Eukaryota</taxon>
        <taxon>Fungi</taxon>
        <taxon>Dikarya</taxon>
        <taxon>Ascomycota</taxon>
        <taxon>Pezizomycotina</taxon>
        <taxon>Sordariomycetes</taxon>
        <taxon>Hypocreomycetidae</taxon>
        <taxon>Microascales</taxon>
        <taxon>Ceratocystidaceae</taxon>
        <taxon>Ceratocystis</taxon>
    </lineage>
</organism>
<feature type="region of interest" description="Disordered" evidence="1">
    <location>
        <begin position="29"/>
        <end position="54"/>
    </location>
</feature>
<comment type="caution">
    <text evidence="2">The sequence shown here is derived from an EMBL/GenBank/DDBJ whole genome shotgun (WGS) entry which is preliminary data.</text>
</comment>
<name>A0A2C5WTQ4_9PEZI</name>
<protein>
    <submittedName>
        <fullName evidence="2">Uncharacterized protein</fullName>
    </submittedName>
</protein>
<feature type="compositionally biased region" description="Polar residues" evidence="1">
    <location>
        <begin position="195"/>
        <end position="219"/>
    </location>
</feature>
<feature type="compositionally biased region" description="Polar residues" evidence="1">
    <location>
        <begin position="298"/>
        <end position="315"/>
    </location>
</feature>
<gene>
    <name evidence="2" type="ORF">CFIMG_007280RA00001</name>
</gene>
<dbReference type="OrthoDB" id="5377009at2759"/>
<reference evidence="2 3" key="1">
    <citation type="journal article" date="2013" name="Fungal Biol.">
        <title>Analysis of microsatellite markers in the genome of the plant pathogen Ceratocystis fimbriata.</title>
        <authorList>
            <person name="Simpson M.C."/>
            <person name="Wilken P.M."/>
            <person name="Coetzee M.P."/>
            <person name="Wingfield M.J."/>
            <person name="Wingfield B.D."/>
        </authorList>
    </citation>
    <scope>NUCLEOTIDE SEQUENCE [LARGE SCALE GENOMIC DNA]</scope>
    <source>
        <strain evidence="2 3">CBS 114723</strain>
    </source>
</reference>
<reference evidence="2 3" key="2">
    <citation type="journal article" date="2013" name="IMA Fungus">
        <title>IMA Genome-F 1: Ceratocystis fimbriata: Draft nuclear genome sequence for the plant pathogen, Ceratocystis fimbriata.</title>
        <authorList>
            <person name="Wilken P.M."/>
            <person name="Steenkamp E.T."/>
            <person name="Wingfield M.J."/>
            <person name="de Beer Z.W."/>
            <person name="Wingfield B.D."/>
        </authorList>
    </citation>
    <scope>NUCLEOTIDE SEQUENCE [LARGE SCALE GENOMIC DNA]</scope>
    <source>
        <strain evidence="2 3">CBS 114723</strain>
    </source>
</reference>
<evidence type="ECO:0000313" key="2">
    <source>
        <dbReference type="EMBL" id="PHH50928.1"/>
    </source>
</evidence>
<dbReference type="EMBL" id="APWK03000108">
    <property type="protein sequence ID" value="PHH50928.1"/>
    <property type="molecule type" value="Genomic_DNA"/>
</dbReference>
<feature type="region of interest" description="Disordered" evidence="1">
    <location>
        <begin position="192"/>
        <end position="233"/>
    </location>
</feature>
<dbReference type="AlphaFoldDB" id="A0A2C5WTQ4"/>
<evidence type="ECO:0000256" key="1">
    <source>
        <dbReference type="SAM" id="MobiDB-lite"/>
    </source>
</evidence>
<dbReference type="STRING" id="1035309.A0A2C5WTQ4"/>
<keyword evidence="3" id="KW-1185">Reference proteome</keyword>
<dbReference type="Proteomes" id="UP000222788">
    <property type="component" value="Unassembled WGS sequence"/>
</dbReference>
<sequence length="404" mass="43708">MGLTGDNRPLNITPTRRGLGWWSKNESDITGLPAQSQTSPELQDPLSPTSPTQLSPLSLITIPSITHASSKNRLRSAGPLCASTDEELFNLSIADSLGREPTTLASTRQLHRTAWSLLSRFQAAYREQSLVVAQMKTDIEAAIAEGQQHSQRAVDLKRKVDIMSKKALEQEDSMQELLLALSAEKKARVEEHEQNLVSKAPSTSGSNSVPLVVSASTDVTSDKRDKSRTSVPSIAGSIISEDLGVEAYQTDDESTAEEASIFSSRSRSPTLRSSVSISEDVHSRPTHVSRHSSFSSSNTLAGQRTPQNAYQSSQSKVAQKIWRGFGGGERPTIPEVVSSCSNCEGQPASIAWDTVSLLRDENRDLKSRVTNLETGIDAALDAVNGVATLEVSMNPQQRESPTDL</sequence>
<feature type="region of interest" description="Disordered" evidence="1">
    <location>
        <begin position="272"/>
        <end position="315"/>
    </location>
</feature>